<evidence type="ECO:0000313" key="2">
    <source>
        <dbReference type="Proteomes" id="UP000612899"/>
    </source>
</evidence>
<dbReference type="EMBL" id="BONY01000020">
    <property type="protein sequence ID" value="GIH05573.1"/>
    <property type="molecule type" value="Genomic_DNA"/>
</dbReference>
<evidence type="ECO:0000313" key="1">
    <source>
        <dbReference type="EMBL" id="GIH05573.1"/>
    </source>
</evidence>
<name>A0A8J3Q9A7_9ACTN</name>
<dbReference type="AlphaFoldDB" id="A0A8J3Q9A7"/>
<protein>
    <submittedName>
        <fullName evidence="1">Uncharacterized protein</fullName>
    </submittedName>
</protein>
<organism evidence="1 2">
    <name type="scientific">Rhizocola hellebori</name>
    <dbReference type="NCBI Taxonomy" id="1392758"/>
    <lineage>
        <taxon>Bacteria</taxon>
        <taxon>Bacillati</taxon>
        <taxon>Actinomycetota</taxon>
        <taxon>Actinomycetes</taxon>
        <taxon>Micromonosporales</taxon>
        <taxon>Micromonosporaceae</taxon>
        <taxon>Rhizocola</taxon>
    </lineage>
</organism>
<proteinExistence type="predicted"/>
<keyword evidence="2" id="KW-1185">Reference proteome</keyword>
<dbReference type="Proteomes" id="UP000612899">
    <property type="component" value="Unassembled WGS sequence"/>
</dbReference>
<accession>A0A8J3Q9A7</accession>
<reference evidence="1" key="1">
    <citation type="submission" date="2021-01" db="EMBL/GenBank/DDBJ databases">
        <title>Whole genome shotgun sequence of Rhizocola hellebori NBRC 109834.</title>
        <authorList>
            <person name="Komaki H."/>
            <person name="Tamura T."/>
        </authorList>
    </citation>
    <scope>NUCLEOTIDE SEQUENCE</scope>
    <source>
        <strain evidence="1">NBRC 109834</strain>
    </source>
</reference>
<sequence length="67" mass="7001">MLRRIGKAGSALIDALLPGTKAEACTDSWCEKRSGVNQHRCCKLCTGGVKACTSWTSGSCAGVVCPR</sequence>
<gene>
    <name evidence="1" type="ORF">Rhe02_36400</name>
</gene>
<dbReference type="RefSeq" id="WP_203909422.1">
    <property type="nucleotide sequence ID" value="NZ_BONY01000020.1"/>
</dbReference>
<comment type="caution">
    <text evidence="1">The sequence shown here is derived from an EMBL/GenBank/DDBJ whole genome shotgun (WGS) entry which is preliminary data.</text>
</comment>